<dbReference type="Proteomes" id="UP001266305">
    <property type="component" value="Unassembled WGS sequence"/>
</dbReference>
<keyword evidence="2" id="KW-1185">Reference proteome</keyword>
<proteinExistence type="predicted"/>
<evidence type="ECO:0000313" key="1">
    <source>
        <dbReference type="EMBL" id="KAK2119787.1"/>
    </source>
</evidence>
<reference evidence="1 2" key="1">
    <citation type="submission" date="2023-05" db="EMBL/GenBank/DDBJ databases">
        <title>B98-5 Cell Line De Novo Hybrid Assembly: An Optical Mapping Approach.</title>
        <authorList>
            <person name="Kananen K."/>
            <person name="Auerbach J.A."/>
            <person name="Kautto E."/>
            <person name="Blachly J.S."/>
        </authorList>
    </citation>
    <scope>NUCLEOTIDE SEQUENCE [LARGE SCALE GENOMIC DNA]</scope>
    <source>
        <strain evidence="1">B95-8</strain>
        <tissue evidence="1">Cell line</tissue>
    </source>
</reference>
<evidence type="ECO:0000313" key="2">
    <source>
        <dbReference type="Proteomes" id="UP001266305"/>
    </source>
</evidence>
<organism evidence="1 2">
    <name type="scientific">Saguinus oedipus</name>
    <name type="common">Cotton-top tamarin</name>
    <name type="synonym">Oedipomidas oedipus</name>
    <dbReference type="NCBI Taxonomy" id="9490"/>
    <lineage>
        <taxon>Eukaryota</taxon>
        <taxon>Metazoa</taxon>
        <taxon>Chordata</taxon>
        <taxon>Craniata</taxon>
        <taxon>Vertebrata</taxon>
        <taxon>Euteleostomi</taxon>
        <taxon>Mammalia</taxon>
        <taxon>Eutheria</taxon>
        <taxon>Euarchontoglires</taxon>
        <taxon>Primates</taxon>
        <taxon>Haplorrhini</taxon>
        <taxon>Platyrrhini</taxon>
        <taxon>Cebidae</taxon>
        <taxon>Callitrichinae</taxon>
        <taxon>Saguinus</taxon>
    </lineage>
</organism>
<gene>
    <name evidence="1" type="ORF">P7K49_001173</name>
</gene>
<dbReference type="EMBL" id="JASSZA010000001">
    <property type="protein sequence ID" value="KAK2119787.1"/>
    <property type="molecule type" value="Genomic_DNA"/>
</dbReference>
<comment type="caution">
    <text evidence="1">The sequence shown here is derived from an EMBL/GenBank/DDBJ whole genome shotgun (WGS) entry which is preliminary data.</text>
</comment>
<accession>A0ABQ9WDQ2</accession>
<sequence>MAHVGMAVPASGAQEHAAFPRLPVYANDMGWQRAAQSNKHRQGPVTKSIFPGASLLAALHLDGDTVWKISLITSLSPPRLAEGMQAMMMLTNNDKLKYLV</sequence>
<name>A0ABQ9WDQ2_SAGOE</name>
<protein>
    <submittedName>
        <fullName evidence="1">Uncharacterized protein</fullName>
    </submittedName>
</protein>